<evidence type="ECO:0000256" key="3">
    <source>
        <dbReference type="ARBA" id="ARBA00022475"/>
    </source>
</evidence>
<evidence type="ECO:0000313" key="8">
    <source>
        <dbReference type="EMBL" id="NME67382.1"/>
    </source>
</evidence>
<dbReference type="InterPro" id="IPR002528">
    <property type="entry name" value="MATE_fam"/>
</dbReference>
<keyword evidence="5 7" id="KW-1133">Transmembrane helix</keyword>
<feature type="transmembrane region" description="Helical" evidence="7">
    <location>
        <begin position="231"/>
        <end position="251"/>
    </location>
</feature>
<evidence type="ECO:0000256" key="4">
    <source>
        <dbReference type="ARBA" id="ARBA00022692"/>
    </source>
</evidence>
<dbReference type="PIRSF" id="PIRSF006603">
    <property type="entry name" value="DinF"/>
    <property type="match status" value="1"/>
</dbReference>
<feature type="transmembrane region" description="Helical" evidence="7">
    <location>
        <begin position="48"/>
        <end position="69"/>
    </location>
</feature>
<dbReference type="RefSeq" id="WP_169655689.1">
    <property type="nucleotide sequence ID" value="NZ_JABANE010000010.1"/>
</dbReference>
<feature type="transmembrane region" description="Helical" evidence="7">
    <location>
        <begin position="318"/>
        <end position="339"/>
    </location>
</feature>
<dbReference type="AlphaFoldDB" id="A0A7X9RTL3"/>
<feature type="transmembrane region" description="Helical" evidence="7">
    <location>
        <begin position="81"/>
        <end position="104"/>
    </location>
</feature>
<dbReference type="PANTHER" id="PTHR43549">
    <property type="entry name" value="MULTIDRUG RESISTANCE PROTEIN YPNP-RELATED"/>
    <property type="match status" value="1"/>
</dbReference>
<dbReference type="GO" id="GO:0042910">
    <property type="term" value="F:xenobiotic transmembrane transporter activity"/>
    <property type="evidence" value="ECO:0007669"/>
    <property type="project" value="InterPro"/>
</dbReference>
<keyword evidence="9" id="KW-1185">Reference proteome</keyword>
<sequence>MKITRAVASIFPLYSNLFPHKEPLSSLLNKFNYFLHMADILKDKTSQVLLKMSFPISIGMLSTFLFQVIDTYFVGKLGGEALAALSFSSVLYFIIVGLFMGLAVGVSTLVGKAVGEQNDIAKEQYALIGLLMCFVLTVAVAGVVYYFSNPIFLLLGAPQEILPLIDQYMLPLLTGIAFLTTGIMAGSILRSTGNVVMPEVIMALAGVVNLFFDYALIFGEFGFPEYGIKGASYATVMSWFFMIIGMTILSLSDRILKFAYPVKTLPVVKIVQQITKVGLPTTVTQMIAPITQMYLTFILASHSAMAVGAFGVSSRIEMLMLIGILGVGTALTPFIAQNLGANQKKRIDEAIVFGGKTSTYLGIALAIILFVLIEPLASIFSEDASIIEYTVSYFRLVGVSYVFYGFFIMTSSAFNGLQMTKDSMKIMLIKSFAMTVPLTLIGSAVYGIDGIFIGLSLSNILGGIYASVFMKKKYKEMDSDLQHAEIWKDYKSDLQSISFWRG</sequence>
<dbReference type="InterPro" id="IPR052031">
    <property type="entry name" value="Membrane_Transporter-Flippase"/>
</dbReference>
<keyword evidence="3" id="KW-1003">Cell membrane</keyword>
<feature type="transmembrane region" description="Helical" evidence="7">
    <location>
        <begin position="360"/>
        <end position="381"/>
    </location>
</feature>
<proteinExistence type="predicted"/>
<dbReference type="NCBIfam" id="TIGR00797">
    <property type="entry name" value="matE"/>
    <property type="match status" value="1"/>
</dbReference>
<dbReference type="Proteomes" id="UP000576082">
    <property type="component" value="Unassembled WGS sequence"/>
</dbReference>
<evidence type="ECO:0000256" key="1">
    <source>
        <dbReference type="ARBA" id="ARBA00004651"/>
    </source>
</evidence>
<keyword evidence="4 7" id="KW-0812">Transmembrane</keyword>
<feature type="transmembrane region" description="Helical" evidence="7">
    <location>
        <begin position="294"/>
        <end position="312"/>
    </location>
</feature>
<protein>
    <submittedName>
        <fullName evidence="8">MATE family efflux transporter</fullName>
    </submittedName>
</protein>
<dbReference type="GO" id="GO:0005886">
    <property type="term" value="C:plasma membrane"/>
    <property type="evidence" value="ECO:0007669"/>
    <property type="project" value="UniProtKB-SubCell"/>
</dbReference>
<accession>A0A7X9RTL3</accession>
<feature type="transmembrane region" description="Helical" evidence="7">
    <location>
        <begin position="125"/>
        <end position="148"/>
    </location>
</feature>
<reference evidence="8 9" key="1">
    <citation type="submission" date="2020-04" db="EMBL/GenBank/DDBJ databases">
        <title>Flammeovirga sp. SR4, a novel species isolated from seawater.</title>
        <authorList>
            <person name="Wang X."/>
        </authorList>
    </citation>
    <scope>NUCLEOTIDE SEQUENCE [LARGE SCALE GENOMIC DNA]</scope>
    <source>
        <strain evidence="8 9">ATCC 23126</strain>
    </source>
</reference>
<evidence type="ECO:0000256" key="2">
    <source>
        <dbReference type="ARBA" id="ARBA00022448"/>
    </source>
</evidence>
<evidence type="ECO:0000256" key="7">
    <source>
        <dbReference type="SAM" id="Phobius"/>
    </source>
</evidence>
<comment type="caution">
    <text evidence="8">The sequence shown here is derived from an EMBL/GenBank/DDBJ whole genome shotgun (WGS) entry which is preliminary data.</text>
</comment>
<feature type="transmembrane region" description="Helical" evidence="7">
    <location>
        <begin position="451"/>
        <end position="470"/>
    </location>
</feature>
<evidence type="ECO:0000256" key="5">
    <source>
        <dbReference type="ARBA" id="ARBA00022989"/>
    </source>
</evidence>
<gene>
    <name evidence="8" type="ORF">HHU12_05345</name>
</gene>
<name>A0A7X9RTL3_9BACT</name>
<feature type="transmembrane region" description="Helical" evidence="7">
    <location>
        <begin position="426"/>
        <end position="445"/>
    </location>
</feature>
<keyword evidence="6 7" id="KW-0472">Membrane</keyword>
<feature type="transmembrane region" description="Helical" evidence="7">
    <location>
        <begin position="393"/>
        <end position="414"/>
    </location>
</feature>
<dbReference type="InterPro" id="IPR048279">
    <property type="entry name" value="MdtK-like"/>
</dbReference>
<feature type="transmembrane region" description="Helical" evidence="7">
    <location>
        <begin position="201"/>
        <end position="219"/>
    </location>
</feature>
<comment type="subcellular location">
    <subcellularLocation>
        <location evidence="1">Cell membrane</location>
        <topology evidence="1">Multi-pass membrane protein</topology>
    </subcellularLocation>
</comment>
<keyword evidence="2" id="KW-0813">Transport</keyword>
<dbReference type="GO" id="GO:0015297">
    <property type="term" value="F:antiporter activity"/>
    <property type="evidence" value="ECO:0007669"/>
    <property type="project" value="InterPro"/>
</dbReference>
<evidence type="ECO:0000313" key="9">
    <source>
        <dbReference type="Proteomes" id="UP000576082"/>
    </source>
</evidence>
<dbReference type="Pfam" id="PF01554">
    <property type="entry name" value="MatE"/>
    <property type="match status" value="2"/>
</dbReference>
<dbReference type="EMBL" id="JABANE010000010">
    <property type="protein sequence ID" value="NME67382.1"/>
    <property type="molecule type" value="Genomic_DNA"/>
</dbReference>
<dbReference type="PANTHER" id="PTHR43549:SF3">
    <property type="entry name" value="MULTIDRUG RESISTANCE PROTEIN YPNP-RELATED"/>
    <property type="match status" value="1"/>
</dbReference>
<organism evidence="8 9">
    <name type="scientific">Flammeovirga aprica JL-4</name>
    <dbReference type="NCBI Taxonomy" id="694437"/>
    <lineage>
        <taxon>Bacteria</taxon>
        <taxon>Pseudomonadati</taxon>
        <taxon>Bacteroidota</taxon>
        <taxon>Cytophagia</taxon>
        <taxon>Cytophagales</taxon>
        <taxon>Flammeovirgaceae</taxon>
        <taxon>Flammeovirga</taxon>
    </lineage>
</organism>
<evidence type="ECO:0000256" key="6">
    <source>
        <dbReference type="ARBA" id="ARBA00023136"/>
    </source>
</evidence>
<feature type="transmembrane region" description="Helical" evidence="7">
    <location>
        <begin position="168"/>
        <end position="189"/>
    </location>
</feature>